<keyword evidence="5" id="KW-0067">ATP-binding</keyword>
<keyword evidence="2 14" id="KW-0436">Ligase</keyword>
<evidence type="ECO:0000256" key="2">
    <source>
        <dbReference type="ARBA" id="ARBA00022598"/>
    </source>
</evidence>
<gene>
    <name evidence="14" type="ORF">MNBD_GAMMA18-1445</name>
</gene>
<dbReference type="AlphaFoldDB" id="A0A3B0Z2W3"/>
<dbReference type="Pfam" id="PF08245">
    <property type="entry name" value="Mur_ligase_M"/>
    <property type="match status" value="1"/>
</dbReference>
<protein>
    <recommendedName>
        <fullName evidence="10">UDP-MurNAc-pentapeptide synthetase</fullName>
    </recommendedName>
</protein>
<accession>A0A3B0Z2W3</accession>
<evidence type="ECO:0000259" key="13">
    <source>
        <dbReference type="Pfam" id="PF08245"/>
    </source>
</evidence>
<dbReference type="InterPro" id="IPR005863">
    <property type="entry name" value="UDP-N-AcMur_synth"/>
</dbReference>
<dbReference type="PANTHER" id="PTHR43024">
    <property type="entry name" value="UDP-N-ACETYLMURAMOYL-TRIPEPTIDE--D-ALANYL-D-ALANINE LIGASE"/>
    <property type="match status" value="1"/>
</dbReference>
<keyword evidence="1" id="KW-0963">Cytoplasm</keyword>
<feature type="domain" description="Mur ligase N-terminal catalytic" evidence="11">
    <location>
        <begin position="25"/>
        <end position="70"/>
    </location>
</feature>
<dbReference type="InterPro" id="IPR013221">
    <property type="entry name" value="Mur_ligase_cen"/>
</dbReference>
<keyword evidence="6" id="KW-0133">Cell shape</keyword>
<organism evidence="14">
    <name type="scientific">hydrothermal vent metagenome</name>
    <dbReference type="NCBI Taxonomy" id="652676"/>
    <lineage>
        <taxon>unclassified sequences</taxon>
        <taxon>metagenomes</taxon>
        <taxon>ecological metagenomes</taxon>
    </lineage>
</organism>
<sequence length="448" mass="47524">MMMTLQQAATATDGVCRGDDVAFDAVSIDTRTLLAGSLYVAIRGEQFDGHTFIEQAEQQGASCVMVESLQTTELPQLLVKDGRLALGLLAREWRKKLALTVVGITGSNGKTTVKEIVASILAQAGSVFATKGNLNNDYGVPLTLLSLSETDQFAVVEMGANHAGEIGYLTHLARPDVALVNNAGSAHLEGFGSEQGVATAKGEIYAGLSGDGTAIINRDDPYADYWSTLCDGKRVLNFAIDNPADIHASWQPHAQGSQMVVETPSGSFNCLLPLPGEHNVRNALAATAVAFAVGVELEQIKVGIEAMSPVNGRLKRYHTASGVQIIDDSYNANPSSFCVAIKVLASCSGRRILVMADMAELGEESEQYHRDIGRQAATAGIEVLYALGVHSQSAVEAFTGEGHHFLDQNKLNQALQSELVAGNTLLVKGSRSMAMEQTVKALLAGEYS</sequence>
<dbReference type="GO" id="GO:0071555">
    <property type="term" value="P:cell wall organization"/>
    <property type="evidence" value="ECO:0007669"/>
    <property type="project" value="UniProtKB-KW"/>
</dbReference>
<keyword evidence="9" id="KW-0961">Cell wall biogenesis/degradation</keyword>
<feature type="domain" description="Mur ligase central" evidence="13">
    <location>
        <begin position="104"/>
        <end position="290"/>
    </location>
</feature>
<evidence type="ECO:0000256" key="5">
    <source>
        <dbReference type="ARBA" id="ARBA00022840"/>
    </source>
</evidence>
<dbReference type="GO" id="GO:0008360">
    <property type="term" value="P:regulation of cell shape"/>
    <property type="evidence" value="ECO:0007669"/>
    <property type="project" value="UniProtKB-KW"/>
</dbReference>
<evidence type="ECO:0000256" key="8">
    <source>
        <dbReference type="ARBA" id="ARBA00023306"/>
    </source>
</evidence>
<dbReference type="Gene3D" id="3.40.1190.10">
    <property type="entry name" value="Mur-like, catalytic domain"/>
    <property type="match status" value="1"/>
</dbReference>
<dbReference type="GO" id="GO:0005524">
    <property type="term" value="F:ATP binding"/>
    <property type="evidence" value="ECO:0007669"/>
    <property type="project" value="UniProtKB-KW"/>
</dbReference>
<dbReference type="NCBIfam" id="TIGR01143">
    <property type="entry name" value="murF"/>
    <property type="match status" value="1"/>
</dbReference>
<name>A0A3B0Z2W3_9ZZZZ</name>
<dbReference type="InterPro" id="IPR036565">
    <property type="entry name" value="Mur-like_cat_sf"/>
</dbReference>
<dbReference type="InterPro" id="IPR035911">
    <property type="entry name" value="MurE/MurF_N"/>
</dbReference>
<dbReference type="GO" id="GO:0047480">
    <property type="term" value="F:UDP-N-acetylmuramoyl-tripeptide-D-alanyl-D-alanine ligase activity"/>
    <property type="evidence" value="ECO:0007669"/>
    <property type="project" value="InterPro"/>
</dbReference>
<proteinExistence type="inferred from homology"/>
<evidence type="ECO:0000256" key="7">
    <source>
        <dbReference type="ARBA" id="ARBA00022984"/>
    </source>
</evidence>
<feature type="domain" description="Mur ligase C-terminal" evidence="12">
    <location>
        <begin position="312"/>
        <end position="431"/>
    </location>
</feature>
<dbReference type="GO" id="GO:0009252">
    <property type="term" value="P:peptidoglycan biosynthetic process"/>
    <property type="evidence" value="ECO:0007669"/>
    <property type="project" value="UniProtKB-KW"/>
</dbReference>
<evidence type="ECO:0000256" key="4">
    <source>
        <dbReference type="ARBA" id="ARBA00022741"/>
    </source>
</evidence>
<dbReference type="Pfam" id="PF02875">
    <property type="entry name" value="Mur_ligase_C"/>
    <property type="match status" value="1"/>
</dbReference>
<keyword evidence="8" id="KW-0131">Cell cycle</keyword>
<dbReference type="PANTHER" id="PTHR43024:SF1">
    <property type="entry name" value="UDP-N-ACETYLMURAMOYL-TRIPEPTIDE--D-ALANYL-D-ALANINE LIGASE"/>
    <property type="match status" value="1"/>
</dbReference>
<evidence type="ECO:0000256" key="3">
    <source>
        <dbReference type="ARBA" id="ARBA00022618"/>
    </source>
</evidence>
<keyword evidence="4" id="KW-0547">Nucleotide-binding</keyword>
<dbReference type="InterPro" id="IPR051046">
    <property type="entry name" value="MurCDEF_CellWall_CoF430Synth"/>
</dbReference>
<dbReference type="HAMAP" id="MF_02019">
    <property type="entry name" value="MurF"/>
    <property type="match status" value="1"/>
</dbReference>
<dbReference type="SUPFAM" id="SSF53623">
    <property type="entry name" value="MurD-like peptide ligases, catalytic domain"/>
    <property type="match status" value="1"/>
</dbReference>
<evidence type="ECO:0000256" key="6">
    <source>
        <dbReference type="ARBA" id="ARBA00022960"/>
    </source>
</evidence>
<dbReference type="SUPFAM" id="SSF63418">
    <property type="entry name" value="MurE/MurF N-terminal domain"/>
    <property type="match status" value="1"/>
</dbReference>
<dbReference type="SUPFAM" id="SSF53244">
    <property type="entry name" value="MurD-like peptide ligases, peptide-binding domain"/>
    <property type="match status" value="1"/>
</dbReference>
<dbReference type="Gene3D" id="3.40.1390.10">
    <property type="entry name" value="MurE/MurF, N-terminal domain"/>
    <property type="match status" value="1"/>
</dbReference>
<keyword evidence="3" id="KW-0132">Cell division</keyword>
<dbReference type="InterPro" id="IPR004101">
    <property type="entry name" value="Mur_ligase_C"/>
</dbReference>
<evidence type="ECO:0000313" key="14">
    <source>
        <dbReference type="EMBL" id="VAW87615.1"/>
    </source>
</evidence>
<dbReference type="InterPro" id="IPR036615">
    <property type="entry name" value="Mur_ligase_C_dom_sf"/>
</dbReference>
<evidence type="ECO:0000256" key="10">
    <source>
        <dbReference type="ARBA" id="ARBA00031461"/>
    </source>
</evidence>
<dbReference type="EMBL" id="UOFP01000191">
    <property type="protein sequence ID" value="VAW87615.1"/>
    <property type="molecule type" value="Genomic_DNA"/>
</dbReference>
<evidence type="ECO:0000256" key="9">
    <source>
        <dbReference type="ARBA" id="ARBA00023316"/>
    </source>
</evidence>
<evidence type="ECO:0000259" key="12">
    <source>
        <dbReference type="Pfam" id="PF02875"/>
    </source>
</evidence>
<dbReference type="Pfam" id="PF01225">
    <property type="entry name" value="Mur_ligase"/>
    <property type="match status" value="1"/>
</dbReference>
<dbReference type="Gene3D" id="3.90.190.20">
    <property type="entry name" value="Mur ligase, C-terminal domain"/>
    <property type="match status" value="1"/>
</dbReference>
<reference evidence="14" key="1">
    <citation type="submission" date="2018-06" db="EMBL/GenBank/DDBJ databases">
        <authorList>
            <person name="Zhirakovskaya E."/>
        </authorList>
    </citation>
    <scope>NUCLEOTIDE SEQUENCE</scope>
</reference>
<dbReference type="GO" id="GO:0051301">
    <property type="term" value="P:cell division"/>
    <property type="evidence" value="ECO:0007669"/>
    <property type="project" value="UniProtKB-KW"/>
</dbReference>
<evidence type="ECO:0000256" key="1">
    <source>
        <dbReference type="ARBA" id="ARBA00022490"/>
    </source>
</evidence>
<dbReference type="InterPro" id="IPR000713">
    <property type="entry name" value="Mur_ligase_N"/>
</dbReference>
<keyword evidence="7" id="KW-0573">Peptidoglycan synthesis</keyword>
<evidence type="ECO:0000259" key="11">
    <source>
        <dbReference type="Pfam" id="PF01225"/>
    </source>
</evidence>